<protein>
    <submittedName>
        <fullName evidence="1">Glycerol-3-phosphate dehydrogenase subunit C</fullName>
    </submittedName>
</protein>
<sequence>MAAPETVSTQITDAVTQANVKVLGDSPAMALSNLYQTISQSLSLSAQNAVTSQQQSNIVHQATTTQGVSLLYSVDTAALGSASSKALRADTPDVLASILGVVEALKDVGGKK</sequence>
<comment type="caution">
    <text evidence="1">The sequence shown here is derived from an EMBL/GenBank/DDBJ whole genome shotgun (WGS) entry which is preliminary data.</text>
</comment>
<dbReference type="OrthoDB" id="772742at2"/>
<keyword evidence="2" id="KW-1185">Reference proteome</keyword>
<gene>
    <name evidence="1" type="ORF">AsFPU1_3531</name>
</gene>
<organism evidence="1 2">
    <name type="scientific">Aphanothece sacrum FPU1</name>
    <dbReference type="NCBI Taxonomy" id="1920663"/>
    <lineage>
        <taxon>Bacteria</taxon>
        <taxon>Bacillati</taxon>
        <taxon>Cyanobacteriota</taxon>
        <taxon>Cyanophyceae</taxon>
        <taxon>Oscillatoriophycideae</taxon>
        <taxon>Chroococcales</taxon>
        <taxon>Aphanothecaceae</taxon>
        <taxon>Aphanothece</taxon>
    </lineage>
</organism>
<name>A0A401ILI6_APHSA</name>
<evidence type="ECO:0000313" key="2">
    <source>
        <dbReference type="Proteomes" id="UP000287247"/>
    </source>
</evidence>
<evidence type="ECO:0000313" key="1">
    <source>
        <dbReference type="EMBL" id="GBF82105.1"/>
    </source>
</evidence>
<dbReference type="InterPro" id="IPR021070">
    <property type="entry name" value="Killing_trait_RebB"/>
</dbReference>
<accession>A0A401ILI6</accession>
<proteinExistence type="predicted"/>
<dbReference type="Pfam" id="PF11747">
    <property type="entry name" value="RebB"/>
    <property type="match status" value="1"/>
</dbReference>
<dbReference type="RefSeq" id="WP_124974426.1">
    <property type="nucleotide sequence ID" value="NZ_BDQK01000015.1"/>
</dbReference>
<reference evidence="2" key="1">
    <citation type="submission" date="2017-05" db="EMBL/GenBank/DDBJ databases">
        <title>Physiological properties and genetic analysis related to exopolysaccharide production of fresh-water unicellular cyanobacterium Aphanothece sacrum, Suizenji Nori, that has been cultured as a food source in Japan.</title>
        <authorList>
            <person name="Kanesaki Y."/>
            <person name="Yoshikawa S."/>
            <person name="Ohki K."/>
        </authorList>
    </citation>
    <scope>NUCLEOTIDE SEQUENCE [LARGE SCALE GENOMIC DNA]</scope>
    <source>
        <strain evidence="2">FPU1</strain>
    </source>
</reference>
<dbReference type="Proteomes" id="UP000287247">
    <property type="component" value="Unassembled WGS sequence"/>
</dbReference>
<dbReference type="EMBL" id="BDQK01000015">
    <property type="protein sequence ID" value="GBF82105.1"/>
    <property type="molecule type" value="Genomic_DNA"/>
</dbReference>
<dbReference type="AlphaFoldDB" id="A0A401ILI6"/>